<name>A0A1E7F485_9STRA</name>
<protein>
    <submittedName>
        <fullName evidence="1">Uncharacterized protein</fullName>
    </submittedName>
</protein>
<dbReference type="AlphaFoldDB" id="A0A1E7F485"/>
<reference evidence="1 2" key="1">
    <citation type="submission" date="2016-09" db="EMBL/GenBank/DDBJ databases">
        <title>Extensive genetic diversity and differential bi-allelic expression allows diatom success in the polar Southern Ocean.</title>
        <authorList>
            <consortium name="DOE Joint Genome Institute"/>
            <person name="Mock T."/>
            <person name="Otillar R.P."/>
            <person name="Strauss J."/>
            <person name="Dupont C."/>
            <person name="Frickenhaus S."/>
            <person name="Maumus F."/>
            <person name="Mcmullan M."/>
            <person name="Sanges R."/>
            <person name="Schmutz J."/>
            <person name="Toseland A."/>
            <person name="Valas R."/>
            <person name="Veluchamy A."/>
            <person name="Ward B.J."/>
            <person name="Allen A."/>
            <person name="Barry K."/>
            <person name="Falciatore A."/>
            <person name="Ferrante M."/>
            <person name="Fortunato A.E."/>
            <person name="Gloeckner G."/>
            <person name="Gruber A."/>
            <person name="Hipkin R."/>
            <person name="Janech M."/>
            <person name="Kroth P."/>
            <person name="Leese F."/>
            <person name="Lindquist E."/>
            <person name="Lyon B.R."/>
            <person name="Martin J."/>
            <person name="Mayer C."/>
            <person name="Parker M."/>
            <person name="Quesneville H."/>
            <person name="Raymond J."/>
            <person name="Uhlig C."/>
            <person name="Valentin K.U."/>
            <person name="Worden A.Z."/>
            <person name="Armbrust E.V."/>
            <person name="Bowler C."/>
            <person name="Green B."/>
            <person name="Moulton V."/>
            <person name="Van Oosterhout C."/>
            <person name="Grigoriev I."/>
        </authorList>
    </citation>
    <scope>NUCLEOTIDE SEQUENCE [LARGE SCALE GENOMIC DNA]</scope>
    <source>
        <strain evidence="1 2">CCMP1102</strain>
    </source>
</reference>
<gene>
    <name evidence="1" type="ORF">FRACYDRAFT_243500</name>
</gene>
<sequence length="120" mass="13817">MLSSASGIIILLVPRNYKEYFSTYGLGLIDPYGDEVGKAQVSMIGYGTSIVYRKISYFIRDSNINNLPNDMFQPPKDHQTYPPKRNMAPYFHFENVNISWVQYVWKPVHECAQEEIAMTG</sequence>
<dbReference type="Proteomes" id="UP000095751">
    <property type="component" value="Unassembled WGS sequence"/>
</dbReference>
<dbReference type="InParanoid" id="A0A1E7F485"/>
<keyword evidence="2" id="KW-1185">Reference proteome</keyword>
<organism evidence="1 2">
    <name type="scientific">Fragilariopsis cylindrus CCMP1102</name>
    <dbReference type="NCBI Taxonomy" id="635003"/>
    <lineage>
        <taxon>Eukaryota</taxon>
        <taxon>Sar</taxon>
        <taxon>Stramenopiles</taxon>
        <taxon>Ochrophyta</taxon>
        <taxon>Bacillariophyta</taxon>
        <taxon>Bacillariophyceae</taxon>
        <taxon>Bacillariophycidae</taxon>
        <taxon>Bacillariales</taxon>
        <taxon>Bacillariaceae</taxon>
        <taxon>Fragilariopsis</taxon>
    </lineage>
</organism>
<accession>A0A1E7F485</accession>
<dbReference type="KEGG" id="fcy:FRACYDRAFT_243500"/>
<evidence type="ECO:0000313" key="1">
    <source>
        <dbReference type="EMBL" id="OEU13008.1"/>
    </source>
</evidence>
<evidence type="ECO:0000313" key="2">
    <source>
        <dbReference type="Proteomes" id="UP000095751"/>
    </source>
</evidence>
<proteinExistence type="predicted"/>
<dbReference type="EMBL" id="KV784363">
    <property type="protein sequence ID" value="OEU13008.1"/>
    <property type="molecule type" value="Genomic_DNA"/>
</dbReference>